<gene>
    <name evidence="2" type="ORF">CYMTET_31506</name>
</gene>
<dbReference type="PANTHER" id="PTHR10672:SF3">
    <property type="entry name" value="PROTEIN HU-LI TAI SHAO"/>
    <property type="match status" value="1"/>
</dbReference>
<evidence type="ECO:0000313" key="2">
    <source>
        <dbReference type="EMBL" id="KAK3259498.1"/>
    </source>
</evidence>
<evidence type="ECO:0000259" key="1">
    <source>
        <dbReference type="SMART" id="SM01007"/>
    </source>
</evidence>
<dbReference type="GO" id="GO:0051015">
    <property type="term" value="F:actin filament binding"/>
    <property type="evidence" value="ECO:0007669"/>
    <property type="project" value="TreeGrafter"/>
</dbReference>
<keyword evidence="3" id="KW-1185">Reference proteome</keyword>
<comment type="caution">
    <text evidence="2">The sequence shown here is derived from an EMBL/GenBank/DDBJ whole genome shotgun (WGS) entry which is preliminary data.</text>
</comment>
<dbReference type="SMART" id="SM01007">
    <property type="entry name" value="Aldolase_II"/>
    <property type="match status" value="1"/>
</dbReference>
<evidence type="ECO:0000313" key="3">
    <source>
        <dbReference type="Proteomes" id="UP001190700"/>
    </source>
</evidence>
<proteinExistence type="predicted"/>
<dbReference type="SUPFAM" id="SSF53639">
    <property type="entry name" value="AraD/HMP-PK domain-like"/>
    <property type="match status" value="1"/>
</dbReference>
<dbReference type="EMBL" id="LGRX02018690">
    <property type="protein sequence ID" value="KAK3259498.1"/>
    <property type="molecule type" value="Genomic_DNA"/>
</dbReference>
<dbReference type="Pfam" id="PF00596">
    <property type="entry name" value="Aldolase_II"/>
    <property type="match status" value="1"/>
</dbReference>
<dbReference type="InterPro" id="IPR036409">
    <property type="entry name" value="Aldolase_II/adducin_N_sf"/>
</dbReference>
<accession>A0AAE0FHD5</accession>
<feature type="domain" description="Class II aldolase/adducin N-terminal" evidence="1">
    <location>
        <begin position="1"/>
        <end position="159"/>
    </location>
</feature>
<dbReference type="Proteomes" id="UP001190700">
    <property type="component" value="Unassembled WGS sequence"/>
</dbReference>
<dbReference type="GO" id="GO:0005856">
    <property type="term" value="C:cytoskeleton"/>
    <property type="evidence" value="ECO:0007669"/>
    <property type="project" value="TreeGrafter"/>
</dbReference>
<protein>
    <recommendedName>
        <fullName evidence="1">Class II aldolase/adducin N-terminal domain-containing protein</fullName>
    </recommendedName>
</protein>
<dbReference type="InterPro" id="IPR001303">
    <property type="entry name" value="Aldolase_II/adducin_N"/>
</dbReference>
<dbReference type="Gene3D" id="3.40.225.10">
    <property type="entry name" value="Class II aldolase/adducin N-terminal domain"/>
    <property type="match status" value="1"/>
</dbReference>
<dbReference type="PANTHER" id="PTHR10672">
    <property type="entry name" value="ADDUCIN"/>
    <property type="match status" value="1"/>
</dbReference>
<name>A0AAE0FHD5_9CHLO</name>
<organism evidence="2 3">
    <name type="scientific">Cymbomonas tetramitiformis</name>
    <dbReference type="NCBI Taxonomy" id="36881"/>
    <lineage>
        <taxon>Eukaryota</taxon>
        <taxon>Viridiplantae</taxon>
        <taxon>Chlorophyta</taxon>
        <taxon>Pyramimonadophyceae</taxon>
        <taxon>Pyramimonadales</taxon>
        <taxon>Pyramimonadaceae</taxon>
        <taxon>Cymbomonas</taxon>
    </lineage>
</organism>
<sequence>MGIGNGGPAYGVGYEETTASSLVRIDIEGNVLHPGFARQTYARGKVNKAGFIVHSAVHRARPDIHVALHTHDENAIAVSCSPQGLLPVGQANYSCGDVTYHDYAGVAVLPAERETLVQDLGPKSMCMFLRNHGTLVCGESIGDCMIRCYYLHKACEQQVKAATLAAAQEGVMILPPTEVVELARAQTEAFDTDGEGEASKASDVFLKQWIFHLRQLVESDPKFMA</sequence>
<dbReference type="InterPro" id="IPR051017">
    <property type="entry name" value="Aldolase-II_Adducin_sf"/>
</dbReference>
<dbReference type="AlphaFoldDB" id="A0AAE0FHD5"/>
<reference evidence="2 3" key="1">
    <citation type="journal article" date="2015" name="Genome Biol. Evol.">
        <title>Comparative Genomics of a Bacterivorous Green Alga Reveals Evolutionary Causalities and Consequences of Phago-Mixotrophic Mode of Nutrition.</title>
        <authorList>
            <person name="Burns J.A."/>
            <person name="Paasch A."/>
            <person name="Narechania A."/>
            <person name="Kim E."/>
        </authorList>
    </citation>
    <scope>NUCLEOTIDE SEQUENCE [LARGE SCALE GENOMIC DNA]</scope>
    <source>
        <strain evidence="2 3">PLY_AMNH</strain>
    </source>
</reference>